<reference evidence="1 2" key="2">
    <citation type="journal article" date="2022" name="Mol. Ecol. Resour.">
        <title>The genomes of chicory, endive, great burdock and yacon provide insights into Asteraceae paleo-polyploidization history and plant inulin production.</title>
        <authorList>
            <person name="Fan W."/>
            <person name="Wang S."/>
            <person name="Wang H."/>
            <person name="Wang A."/>
            <person name="Jiang F."/>
            <person name="Liu H."/>
            <person name="Zhao H."/>
            <person name="Xu D."/>
            <person name="Zhang Y."/>
        </authorList>
    </citation>
    <scope>NUCLEOTIDE SEQUENCE [LARGE SCALE GENOMIC DNA]</scope>
    <source>
        <strain evidence="2">cv. Yunnan</strain>
        <tissue evidence="1">Leaves</tissue>
    </source>
</reference>
<keyword evidence="2" id="KW-1185">Reference proteome</keyword>
<evidence type="ECO:0000313" key="2">
    <source>
        <dbReference type="Proteomes" id="UP001056120"/>
    </source>
</evidence>
<organism evidence="1 2">
    <name type="scientific">Smallanthus sonchifolius</name>
    <dbReference type="NCBI Taxonomy" id="185202"/>
    <lineage>
        <taxon>Eukaryota</taxon>
        <taxon>Viridiplantae</taxon>
        <taxon>Streptophyta</taxon>
        <taxon>Embryophyta</taxon>
        <taxon>Tracheophyta</taxon>
        <taxon>Spermatophyta</taxon>
        <taxon>Magnoliopsida</taxon>
        <taxon>eudicotyledons</taxon>
        <taxon>Gunneridae</taxon>
        <taxon>Pentapetalae</taxon>
        <taxon>asterids</taxon>
        <taxon>campanulids</taxon>
        <taxon>Asterales</taxon>
        <taxon>Asteraceae</taxon>
        <taxon>Asteroideae</taxon>
        <taxon>Heliantheae alliance</taxon>
        <taxon>Millerieae</taxon>
        <taxon>Smallanthus</taxon>
    </lineage>
</organism>
<evidence type="ECO:0000313" key="1">
    <source>
        <dbReference type="EMBL" id="KAI3809716.1"/>
    </source>
</evidence>
<proteinExistence type="predicted"/>
<sequence length="196" mass="19518">MRDDIMIQQVRVERIRPISLKNATKNLVGHKSNFHMEGNEYRSFLILLPYIPSFQLKMASKTFLLLALALAVVLLITSEVAAAKDLASNPGSEVDDRGRGGYYNGGGGGGGGYGKGGGRGGYGGGHGKGGGRGGGGGGGRGGGGGGGRGGGGGGGGGGGRHGGCRYGCCGGGRYYGGGCKCCSTFAEATAYKQTQN</sequence>
<protein>
    <submittedName>
        <fullName evidence="1">Uncharacterized protein</fullName>
    </submittedName>
</protein>
<reference evidence="2" key="1">
    <citation type="journal article" date="2022" name="Mol. Ecol. Resour.">
        <title>The genomes of chicory, endive, great burdock and yacon provide insights into Asteraceae palaeo-polyploidization history and plant inulin production.</title>
        <authorList>
            <person name="Fan W."/>
            <person name="Wang S."/>
            <person name="Wang H."/>
            <person name="Wang A."/>
            <person name="Jiang F."/>
            <person name="Liu H."/>
            <person name="Zhao H."/>
            <person name="Xu D."/>
            <person name="Zhang Y."/>
        </authorList>
    </citation>
    <scope>NUCLEOTIDE SEQUENCE [LARGE SCALE GENOMIC DNA]</scope>
    <source>
        <strain evidence="2">cv. Yunnan</strain>
    </source>
</reference>
<accession>A0ACB9IQG8</accession>
<dbReference type="Proteomes" id="UP001056120">
    <property type="component" value="Linkage Group LG07"/>
</dbReference>
<gene>
    <name evidence="1" type="ORF">L1987_19316</name>
</gene>
<dbReference type="EMBL" id="CM042024">
    <property type="protein sequence ID" value="KAI3809716.1"/>
    <property type="molecule type" value="Genomic_DNA"/>
</dbReference>
<comment type="caution">
    <text evidence="1">The sequence shown here is derived from an EMBL/GenBank/DDBJ whole genome shotgun (WGS) entry which is preliminary data.</text>
</comment>
<name>A0ACB9IQG8_9ASTR</name>